<dbReference type="PANTHER" id="PTHR20855:SF129">
    <property type="entry name" value="HEMOLYSIN-3 HOMOLOG"/>
    <property type="match status" value="1"/>
</dbReference>
<dbReference type="NCBIfam" id="TIGR01065">
    <property type="entry name" value="hlyIII"/>
    <property type="match status" value="1"/>
</dbReference>
<dbReference type="GO" id="GO:0012505">
    <property type="term" value="C:endomembrane system"/>
    <property type="evidence" value="ECO:0007669"/>
    <property type="project" value="UniProtKB-SubCell"/>
</dbReference>
<evidence type="ECO:0000256" key="6">
    <source>
        <dbReference type="PIRSR" id="PIRSR604254-1"/>
    </source>
</evidence>
<keyword evidence="6" id="KW-0479">Metal-binding</keyword>
<dbReference type="InterPro" id="IPR004254">
    <property type="entry name" value="AdipoR/HlyIII-related"/>
</dbReference>
<dbReference type="InterPro" id="IPR005744">
    <property type="entry name" value="Hy-lIII"/>
</dbReference>
<keyword evidence="3 7" id="KW-0812">Transmembrane</keyword>
<feature type="transmembrane region" description="Helical" evidence="7">
    <location>
        <begin position="96"/>
        <end position="113"/>
    </location>
</feature>
<evidence type="ECO:0000313" key="9">
    <source>
        <dbReference type="Proteomes" id="UP000033695"/>
    </source>
</evidence>
<gene>
    <name evidence="8" type="ORF">JG29_09490</name>
</gene>
<dbReference type="GO" id="GO:0140911">
    <property type="term" value="F:pore-forming activity"/>
    <property type="evidence" value="ECO:0007669"/>
    <property type="project" value="InterPro"/>
</dbReference>
<feature type="transmembrane region" description="Helical" evidence="7">
    <location>
        <begin position="118"/>
        <end position="137"/>
    </location>
</feature>
<feature type="binding site" evidence="6">
    <location>
        <position position="199"/>
    </location>
    <ligand>
        <name>Zn(2+)</name>
        <dbReference type="ChEBI" id="CHEBI:29105"/>
    </ligand>
</feature>
<evidence type="ECO:0000256" key="2">
    <source>
        <dbReference type="ARBA" id="ARBA00008488"/>
    </source>
</evidence>
<evidence type="ECO:0000256" key="3">
    <source>
        <dbReference type="ARBA" id="ARBA00022692"/>
    </source>
</evidence>
<comment type="caution">
    <text evidence="8">The sequence shown here is derived from an EMBL/GenBank/DDBJ whole genome shotgun (WGS) entry which is preliminary data.</text>
</comment>
<reference evidence="8 9" key="1">
    <citation type="submission" date="2014-12" db="EMBL/GenBank/DDBJ databases">
        <title>Comparative genomics of the lactic acid bacteria isolated from the honey bee gut.</title>
        <authorList>
            <person name="Ellegaard K.M."/>
            <person name="Tamarit D."/>
            <person name="Javelind E."/>
            <person name="Olofsson T."/>
            <person name="Andersson S.G."/>
            <person name="Vasquez A."/>
        </authorList>
    </citation>
    <scope>NUCLEOTIDE SEQUENCE [LARGE SCALE GENOMIC DNA]</scope>
    <source>
        <strain evidence="8 9">Hon2</strain>
    </source>
</reference>
<dbReference type="HOGENOM" id="CLU_051078_1_0_9"/>
<feature type="transmembrane region" description="Helical" evidence="7">
    <location>
        <begin position="173"/>
        <end position="191"/>
    </location>
</feature>
<feature type="binding site" evidence="6">
    <location>
        <position position="77"/>
    </location>
    <ligand>
        <name>Zn(2+)</name>
        <dbReference type="ChEBI" id="CHEBI:29105"/>
    </ligand>
</feature>
<dbReference type="RefSeq" id="WP_045922813.1">
    <property type="nucleotide sequence ID" value="NZ_JBHTHW010000008.1"/>
</dbReference>
<dbReference type="Proteomes" id="UP000033695">
    <property type="component" value="Unassembled WGS sequence"/>
</dbReference>
<evidence type="ECO:0000256" key="7">
    <source>
        <dbReference type="SAM" id="Phobius"/>
    </source>
</evidence>
<keyword evidence="5 7" id="KW-0472">Membrane</keyword>
<keyword evidence="9" id="KW-1185">Reference proteome</keyword>
<keyword evidence="4 7" id="KW-1133">Transmembrane helix</keyword>
<dbReference type="PANTHER" id="PTHR20855">
    <property type="entry name" value="ADIPOR/PROGESTIN RECEPTOR-RELATED"/>
    <property type="match status" value="1"/>
</dbReference>
<feature type="transmembrane region" description="Helical" evidence="7">
    <location>
        <begin position="143"/>
        <end position="161"/>
    </location>
</feature>
<comment type="subcellular location">
    <subcellularLocation>
        <location evidence="1">Endomembrane system</location>
        <topology evidence="1">Multi-pass membrane protein</topology>
    </subcellularLocation>
</comment>
<keyword evidence="6" id="KW-0862">Zinc</keyword>
<protein>
    <submittedName>
        <fullName evidence="8">Hemolysin III</fullName>
    </submittedName>
</protein>
<dbReference type="PATRIC" id="fig|1218508.4.peg.934"/>
<feature type="transmembrane region" description="Helical" evidence="7">
    <location>
        <begin position="197"/>
        <end position="220"/>
    </location>
</feature>
<accession>A0A0F4KR79</accession>
<dbReference type="AlphaFoldDB" id="A0A0F4KR79"/>
<feature type="transmembrane region" description="Helical" evidence="7">
    <location>
        <begin position="55"/>
        <end position="76"/>
    </location>
</feature>
<dbReference type="EMBL" id="JXBZ01000008">
    <property type="protein sequence ID" value="KJY48548.1"/>
    <property type="molecule type" value="Genomic_DNA"/>
</dbReference>
<organism evidence="8 9">
    <name type="scientific">Bombilactobacillus mellis</name>
    <dbReference type="NCBI Taxonomy" id="1218508"/>
    <lineage>
        <taxon>Bacteria</taxon>
        <taxon>Bacillati</taxon>
        <taxon>Bacillota</taxon>
        <taxon>Bacilli</taxon>
        <taxon>Lactobacillales</taxon>
        <taxon>Lactobacillaceae</taxon>
        <taxon>Bombilactobacillus</taxon>
    </lineage>
</organism>
<proteinExistence type="inferred from homology"/>
<dbReference type="OrthoDB" id="9813689at2"/>
<dbReference type="GO" id="GO:0016020">
    <property type="term" value="C:membrane"/>
    <property type="evidence" value="ECO:0007669"/>
    <property type="project" value="InterPro"/>
</dbReference>
<feature type="transmembrane region" description="Helical" evidence="7">
    <location>
        <begin position="21"/>
        <end position="43"/>
    </location>
</feature>
<name>A0A0F4KR79_9LACO</name>
<dbReference type="STRING" id="1218508.JG29_09490"/>
<comment type="similarity">
    <text evidence="2">Belongs to the UPF0073 (Hly-III) family.</text>
</comment>
<evidence type="ECO:0000256" key="5">
    <source>
        <dbReference type="ARBA" id="ARBA00023136"/>
    </source>
</evidence>
<feature type="binding site" evidence="6">
    <location>
        <position position="203"/>
    </location>
    <ligand>
        <name>Zn(2+)</name>
        <dbReference type="ChEBI" id="CHEBI:29105"/>
    </ligand>
</feature>
<evidence type="ECO:0000256" key="1">
    <source>
        <dbReference type="ARBA" id="ARBA00004127"/>
    </source>
</evidence>
<evidence type="ECO:0000313" key="8">
    <source>
        <dbReference type="EMBL" id="KJY48548.1"/>
    </source>
</evidence>
<evidence type="ECO:0000256" key="4">
    <source>
        <dbReference type="ARBA" id="ARBA00022989"/>
    </source>
</evidence>
<dbReference type="GO" id="GO:0046872">
    <property type="term" value="F:metal ion binding"/>
    <property type="evidence" value="ECO:0007669"/>
    <property type="project" value="UniProtKB-KW"/>
</dbReference>
<sequence length="221" mass="24988">MSNLFHKRSTRSHVYYITNEIFSAVTHGIGLILAIIGTILILVKAIRQTSPTKTNLIAYTIYGSTLIFLYLCSTLFHSLYFTKARHVFQILDHSSIFLLIAGTYTPFCLLGVAGKQGWILLSVIWLITIAGIVYKIFNIGHHPFIDTFLYVFMGWMVVLIMKPLQLKIGEKGILLLLAGGIAFTVGALIYTMQGIKYIHVIWHIFVMIGTILMFLAAYFYL</sequence>
<dbReference type="Pfam" id="PF03006">
    <property type="entry name" value="HlyIII"/>
    <property type="match status" value="1"/>
</dbReference>